<dbReference type="RefSeq" id="WP_271925680.1">
    <property type="nucleotide sequence ID" value="NZ_JAQNDO010000001.1"/>
</dbReference>
<protein>
    <submittedName>
        <fullName evidence="1">Uncharacterized protein</fullName>
    </submittedName>
</protein>
<evidence type="ECO:0000313" key="2">
    <source>
        <dbReference type="Proteomes" id="UP001221411"/>
    </source>
</evidence>
<organism evidence="1 2">
    <name type="scientific">Polyangium mundeleinium</name>
    <dbReference type="NCBI Taxonomy" id="2995306"/>
    <lineage>
        <taxon>Bacteria</taxon>
        <taxon>Pseudomonadati</taxon>
        <taxon>Myxococcota</taxon>
        <taxon>Polyangia</taxon>
        <taxon>Polyangiales</taxon>
        <taxon>Polyangiaceae</taxon>
        <taxon>Polyangium</taxon>
    </lineage>
</organism>
<dbReference type="EMBL" id="JAQNDO010000001">
    <property type="protein sequence ID" value="MDC0747285.1"/>
    <property type="molecule type" value="Genomic_DNA"/>
</dbReference>
<proteinExistence type="predicted"/>
<reference evidence="1 2" key="1">
    <citation type="submission" date="2022-11" db="EMBL/GenBank/DDBJ databases">
        <title>Minimal conservation of predation-associated metabolite biosynthetic gene clusters underscores biosynthetic potential of Myxococcota including descriptions for ten novel species: Archangium lansinium sp. nov., Myxococcus landrumus sp. nov., Nannocystis bai.</title>
        <authorList>
            <person name="Ahearne A."/>
            <person name="Stevens C."/>
            <person name="Dowd S."/>
        </authorList>
    </citation>
    <scope>NUCLEOTIDE SEQUENCE [LARGE SCALE GENOMIC DNA]</scope>
    <source>
        <strain evidence="1 2">RJM3</strain>
    </source>
</reference>
<comment type="caution">
    <text evidence="1">The sequence shown here is derived from an EMBL/GenBank/DDBJ whole genome shotgun (WGS) entry which is preliminary data.</text>
</comment>
<keyword evidence="2" id="KW-1185">Reference proteome</keyword>
<evidence type="ECO:0000313" key="1">
    <source>
        <dbReference type="EMBL" id="MDC0747285.1"/>
    </source>
</evidence>
<name>A0ABT5EZP9_9BACT</name>
<sequence>MIQAHMHGDERFVFPDLTWITTGGGGASLANVDENIDRPICAMRAASGTVRHAVVLDATGKTLAGQVIDGKGTVWDTFVLEGL</sequence>
<dbReference type="Proteomes" id="UP001221411">
    <property type="component" value="Unassembled WGS sequence"/>
</dbReference>
<gene>
    <name evidence="1" type="ORF">POL67_38505</name>
</gene>
<accession>A0ABT5EZP9</accession>